<feature type="transmembrane region" description="Helical" evidence="10">
    <location>
        <begin position="365"/>
        <end position="385"/>
    </location>
</feature>
<dbReference type="GO" id="GO:0005886">
    <property type="term" value="C:plasma membrane"/>
    <property type="evidence" value="ECO:0007669"/>
    <property type="project" value="UniProtKB-SubCell"/>
</dbReference>
<feature type="transmembrane region" description="Helical" evidence="10">
    <location>
        <begin position="288"/>
        <end position="314"/>
    </location>
</feature>
<comment type="caution">
    <text evidence="10">Lacks conserved residue(s) required for the propagation of feature annotation.</text>
</comment>
<feature type="transmembrane region" description="Helical" evidence="10">
    <location>
        <begin position="405"/>
        <end position="432"/>
    </location>
</feature>
<keyword evidence="14" id="KW-1185">Reference proteome</keyword>
<proteinExistence type="inferred from homology"/>
<keyword evidence="4 10" id="KW-0633">Potassium transport</keyword>
<keyword evidence="3" id="KW-0813">Transport</keyword>
<feature type="transmembrane region" description="Helical" evidence="10">
    <location>
        <begin position="128"/>
        <end position="149"/>
    </location>
</feature>
<dbReference type="Pfam" id="PF02705">
    <property type="entry name" value="K_trans"/>
    <property type="match status" value="1"/>
</dbReference>
<comment type="similarity">
    <text evidence="2 10">Belongs to the HAK/KUP transporter (TC 2.A.72.3) family.</text>
</comment>
<evidence type="ECO:0000259" key="12">
    <source>
        <dbReference type="Pfam" id="PF22776"/>
    </source>
</evidence>
<dbReference type="Proteomes" id="UP001279734">
    <property type="component" value="Unassembled WGS sequence"/>
</dbReference>
<feature type="transmembrane region" description="Helical" evidence="10">
    <location>
        <begin position="483"/>
        <end position="507"/>
    </location>
</feature>
<evidence type="ECO:0000256" key="9">
    <source>
        <dbReference type="ARBA" id="ARBA00023136"/>
    </source>
</evidence>
<feature type="domain" description="K+ potassium transporter C-terminal" evidence="12">
    <location>
        <begin position="594"/>
        <end position="834"/>
    </location>
</feature>
<evidence type="ECO:0000256" key="8">
    <source>
        <dbReference type="ARBA" id="ARBA00023065"/>
    </source>
</evidence>
<organism evidence="13 14">
    <name type="scientific">Nepenthes gracilis</name>
    <name type="common">Slender pitcher plant</name>
    <dbReference type="NCBI Taxonomy" id="150966"/>
    <lineage>
        <taxon>Eukaryota</taxon>
        <taxon>Viridiplantae</taxon>
        <taxon>Streptophyta</taxon>
        <taxon>Embryophyta</taxon>
        <taxon>Tracheophyta</taxon>
        <taxon>Spermatophyta</taxon>
        <taxon>Magnoliopsida</taxon>
        <taxon>eudicotyledons</taxon>
        <taxon>Gunneridae</taxon>
        <taxon>Pentapetalae</taxon>
        <taxon>Caryophyllales</taxon>
        <taxon>Nepenthaceae</taxon>
        <taxon>Nepenthes</taxon>
    </lineage>
</organism>
<reference evidence="13" key="1">
    <citation type="submission" date="2023-05" db="EMBL/GenBank/DDBJ databases">
        <title>Nepenthes gracilis genome sequencing.</title>
        <authorList>
            <person name="Fukushima K."/>
        </authorList>
    </citation>
    <scope>NUCLEOTIDE SEQUENCE</scope>
    <source>
        <strain evidence="13">SING2019-196</strain>
    </source>
</reference>
<dbReference type="InterPro" id="IPR053952">
    <property type="entry name" value="K_trans_C"/>
</dbReference>
<feature type="transmembrane region" description="Helical" evidence="10">
    <location>
        <begin position="219"/>
        <end position="237"/>
    </location>
</feature>
<dbReference type="NCBIfam" id="TIGR00794">
    <property type="entry name" value="kup"/>
    <property type="match status" value="1"/>
</dbReference>
<keyword evidence="9 10" id="KW-0472">Membrane</keyword>
<comment type="caution">
    <text evidence="13">The sequence shown here is derived from an EMBL/GenBank/DDBJ whole genome shotgun (WGS) entry which is preliminary data.</text>
</comment>
<evidence type="ECO:0000256" key="5">
    <source>
        <dbReference type="ARBA" id="ARBA00022692"/>
    </source>
</evidence>
<evidence type="ECO:0000256" key="3">
    <source>
        <dbReference type="ARBA" id="ARBA00022448"/>
    </source>
</evidence>
<feature type="transmembrane region" description="Helical" evidence="10">
    <location>
        <begin position="514"/>
        <end position="536"/>
    </location>
</feature>
<evidence type="ECO:0000256" key="4">
    <source>
        <dbReference type="ARBA" id="ARBA00022538"/>
    </source>
</evidence>
<feature type="transmembrane region" description="Helical" evidence="10">
    <location>
        <begin position="453"/>
        <end position="477"/>
    </location>
</feature>
<dbReference type="GO" id="GO:0015079">
    <property type="term" value="F:potassium ion transmembrane transporter activity"/>
    <property type="evidence" value="ECO:0007669"/>
    <property type="project" value="UniProtKB-UniRule"/>
</dbReference>
<accession>A0AAD3TCA9</accession>
<protein>
    <recommendedName>
        <fullName evidence="10">Potassium transporter</fullName>
    </recommendedName>
</protein>
<gene>
    <name evidence="13" type="ORF">Nepgr_027964</name>
</gene>
<evidence type="ECO:0000256" key="2">
    <source>
        <dbReference type="ARBA" id="ARBA00008440"/>
    </source>
</evidence>
<dbReference type="PANTHER" id="PTHR30540">
    <property type="entry name" value="OSMOTIC STRESS POTASSIUM TRANSPORTER"/>
    <property type="match status" value="1"/>
</dbReference>
<evidence type="ECO:0000256" key="6">
    <source>
        <dbReference type="ARBA" id="ARBA00022958"/>
    </source>
</evidence>
<name>A0AAD3TCA9_NEPGR</name>
<evidence type="ECO:0000256" key="1">
    <source>
        <dbReference type="ARBA" id="ARBA00004651"/>
    </source>
</evidence>
<keyword evidence="5 10" id="KW-0812">Transmembrane</keyword>
<dbReference type="AlphaFoldDB" id="A0AAD3TCA9"/>
<dbReference type="Pfam" id="PF22776">
    <property type="entry name" value="K_trans_C"/>
    <property type="match status" value="1"/>
</dbReference>
<dbReference type="EMBL" id="BSYO01000030">
    <property type="protein sequence ID" value="GMH26121.1"/>
    <property type="molecule type" value="Genomic_DNA"/>
</dbReference>
<comment type="subcellular location">
    <subcellularLocation>
        <location evidence="1">Cell membrane</location>
        <topology evidence="1">Multi-pass membrane protein</topology>
    </subcellularLocation>
    <subcellularLocation>
        <location evidence="10">Membrane</location>
        <topology evidence="10">Multi-pass membrane protein</topology>
    </subcellularLocation>
</comment>
<feature type="transmembrane region" description="Helical" evidence="10">
    <location>
        <begin position="542"/>
        <end position="560"/>
    </location>
</feature>
<keyword evidence="7 10" id="KW-1133">Transmembrane helix</keyword>
<sequence>MEDDRIEESSMKLLVSGGSDYKWVDGNEVDSETAQPWTQVDEDEYSASYGSLRRRLVKKPKRVDSFDVEAMEIGGSYRGHHLKEASVWHTLALAFQTLGVVYGDLGTSPLYVFSDVFSKVPITSEIDILGALSLVLYTIALVPLAKYVFIVLKANDNGEGGTFALYSLICRYADVNMLPNRQPADKQISSFKLRLPTPELQRALNIKEVLESKSSLKTLLLLLVLMGTSLIIGDGILTPAMSVMSAVSGLQGEIDGFGTNAVVIVSIVILVGLFSIQRLGTSKVGITFAPVLFLWFFSLGSVGIYNLFTCGIAVLRAVNPAYIYFFFKKNSKQAWSALGGCVLCITGAEAMFADLGHFSVRSIQIAFSCIVFPCLLLAYMGQSAYLMKHPDSADRIFYDSIPDGFFWPVFVIATLAAMIASQAMISATFSCIKQSMALGCFPRLKIVHTSKRLMGQIYIPAINWFLMIMCVLVVWIFQSTTDIANAYGIAEVGVMMVSTALVTLVMLLIWQTNLFLALVFPLVFGSVELTYLSAVLTKIKEGGWLPLAFASCFLCIMFTWNYGSVLKYRSEVRDKISMDVMLGLGPCLGTVRVPGVGLLYNELVQGIPSILGQFLLSLPAIHSTIVFVCIKYVPVPVVPQEERFLFRRICPKEYRMFRCIARYGYKDVRKEDHHAFEQLLLESLKKFLRKEAQDLALESNLTELDSNGVSATSKDWVPGNDAASDLRTPLMNDQRLREVGTSTTGEASVSLPSCVILADEDPRLEYELSALREAVDSGFTYLLADGDVRAKKESWFIKKLVINYFYSFLRRNCRAGAATLRVPHMNIIQVGMTYMV</sequence>
<dbReference type="InterPro" id="IPR053951">
    <property type="entry name" value="K_trans_N"/>
</dbReference>
<evidence type="ECO:0000256" key="7">
    <source>
        <dbReference type="ARBA" id="ARBA00022989"/>
    </source>
</evidence>
<feature type="domain" description="K+ potassium transporter integral membrane" evidence="11">
    <location>
        <begin position="93"/>
        <end position="581"/>
    </location>
</feature>
<dbReference type="PANTHER" id="PTHR30540:SF4">
    <property type="entry name" value="POTASSIUM TRANSPORTER 12-RELATED"/>
    <property type="match status" value="1"/>
</dbReference>
<evidence type="ECO:0000313" key="13">
    <source>
        <dbReference type="EMBL" id="GMH26121.1"/>
    </source>
</evidence>
<evidence type="ECO:0000313" key="14">
    <source>
        <dbReference type="Proteomes" id="UP001279734"/>
    </source>
</evidence>
<feature type="transmembrane region" description="Helical" evidence="10">
    <location>
        <begin position="257"/>
        <end position="276"/>
    </location>
</feature>
<keyword evidence="6 10" id="KW-0630">Potassium</keyword>
<dbReference type="InterPro" id="IPR003855">
    <property type="entry name" value="K+_transporter"/>
</dbReference>
<comment type="function">
    <text evidence="10">Potassium transporter.</text>
</comment>
<evidence type="ECO:0000256" key="10">
    <source>
        <dbReference type="RuleBase" id="RU321113"/>
    </source>
</evidence>
<evidence type="ECO:0000259" key="11">
    <source>
        <dbReference type="Pfam" id="PF02705"/>
    </source>
</evidence>
<feature type="transmembrane region" description="Helical" evidence="10">
    <location>
        <begin position="334"/>
        <end position="353"/>
    </location>
</feature>
<keyword evidence="8 10" id="KW-0406">Ion transport</keyword>